<sequence>MEQKEVVHKLFVRGPSKLGNMIGALLKISAELRERHEISINNKAMMNEQSLYNLLNQSDPVTTEFLSQGTDLEKVREYLGEHGIPFSFKETSGGTNLYFKVKDEQLALDGLSKLFNELRERPGEVAKRMLKAPGKTDFKEKIEKYNKAHPELKNMNPPSLAKVPTKGV</sequence>
<proteinExistence type="predicted"/>
<dbReference type="Proteomes" id="UP001056730">
    <property type="component" value="Chromosome"/>
</dbReference>
<evidence type="ECO:0000313" key="2">
    <source>
        <dbReference type="EMBL" id="USJ19912.1"/>
    </source>
</evidence>
<dbReference type="EMBL" id="CP086395">
    <property type="protein sequence ID" value="USJ19912.1"/>
    <property type="molecule type" value="Genomic_DNA"/>
</dbReference>
<evidence type="ECO:0000313" key="3">
    <source>
        <dbReference type="Proteomes" id="UP001056730"/>
    </source>
</evidence>
<feature type="region of interest" description="Disordered" evidence="1">
    <location>
        <begin position="147"/>
        <end position="168"/>
    </location>
</feature>
<accession>A0A9Q9D6F1</accession>
<dbReference type="InterPro" id="IPR024234">
    <property type="entry name" value="DUF3801"/>
</dbReference>
<dbReference type="KEGG" id="lfo:LMK00_08745"/>
<organism evidence="2 3">
    <name type="scientific">Lactococcus formosensis</name>
    <dbReference type="NCBI Taxonomy" id="1281486"/>
    <lineage>
        <taxon>Bacteria</taxon>
        <taxon>Bacillati</taxon>
        <taxon>Bacillota</taxon>
        <taxon>Bacilli</taxon>
        <taxon>Lactobacillales</taxon>
        <taxon>Streptococcaceae</taxon>
        <taxon>Lactococcus</taxon>
    </lineage>
</organism>
<protein>
    <submittedName>
        <fullName evidence="2">Uncharacterized protein</fullName>
    </submittedName>
</protein>
<gene>
    <name evidence="2" type="ORF">LMK00_08745</name>
</gene>
<dbReference type="RefSeq" id="WP_165719948.1">
    <property type="nucleotide sequence ID" value="NZ_CP086395.1"/>
</dbReference>
<name>A0A9Q9D6F1_9LACT</name>
<dbReference type="Pfam" id="PF12687">
    <property type="entry name" value="DUF3801"/>
    <property type="match status" value="1"/>
</dbReference>
<evidence type="ECO:0000256" key="1">
    <source>
        <dbReference type="SAM" id="MobiDB-lite"/>
    </source>
</evidence>
<dbReference type="AlphaFoldDB" id="A0A9Q9D6F1"/>
<reference evidence="2" key="1">
    <citation type="journal article" date="2022" name="Front. Microbiol.">
        <title>Feed Insects as a Reservoir of Granadaene-Producing Lactococci.</title>
        <authorList>
            <person name="Neuzil-Bunesova V."/>
            <person name="Ramirez Garcia A."/>
            <person name="Modrackova N."/>
            <person name="Makovska M."/>
            <person name="Sabolova M."/>
            <person name="Sproer C."/>
            <person name="Bunk B."/>
            <person name="Blom J."/>
            <person name="Schwab C."/>
        </authorList>
    </citation>
    <scope>NUCLEOTIDE SEQUENCE</scope>
    <source>
        <strain evidence="2">I4/6O</strain>
    </source>
</reference>